<name>A0AAD7HZ49_9AGAR</name>
<dbReference type="EMBL" id="JARJLG010000183">
    <property type="protein sequence ID" value="KAJ7731433.1"/>
    <property type="molecule type" value="Genomic_DNA"/>
</dbReference>
<evidence type="ECO:0000313" key="1">
    <source>
        <dbReference type="EMBL" id="KAJ7731433.1"/>
    </source>
</evidence>
<dbReference type="AlphaFoldDB" id="A0AAD7HZ49"/>
<sequence>MDNMVLNVLNAPANLAEFEQSLKNYRKKKMEARKQFDRAHPGYKKNLEASIETCKLLIAQSIPNANAPTMAGSPNDPPITGTGKGPHAFLDPALKAATNSQVLQTRFGNCSHLTLGPQLFILSYGQLTPTWEKDLWKRLGKTAPGTGNSVTDPIVIATDAISARMLTDFTQGFGAHREELHAADPSSNAREFLQLDALEGVTELIMEKVLKAAEDAKIEHAKFKWEINWECGGDIEILHILQVHECLVAVELMTRAPTVPDGKRARSSKTNAPVVRIRNEDGKLVTFTDKMVFEARMDTARHPGCVEAGLEPVMAMMKNRSNKWKCITCDSGGARGKALAGRPIPPREDRPFLEDCKCPVRGAALELWMIKMTAHDDSIPQRRRNHNPQ</sequence>
<organism evidence="1 2">
    <name type="scientific">Mycena maculata</name>
    <dbReference type="NCBI Taxonomy" id="230809"/>
    <lineage>
        <taxon>Eukaryota</taxon>
        <taxon>Fungi</taxon>
        <taxon>Dikarya</taxon>
        <taxon>Basidiomycota</taxon>
        <taxon>Agaricomycotina</taxon>
        <taxon>Agaricomycetes</taxon>
        <taxon>Agaricomycetidae</taxon>
        <taxon>Agaricales</taxon>
        <taxon>Marasmiineae</taxon>
        <taxon>Mycenaceae</taxon>
        <taxon>Mycena</taxon>
    </lineage>
</organism>
<dbReference type="Proteomes" id="UP001215280">
    <property type="component" value="Unassembled WGS sequence"/>
</dbReference>
<evidence type="ECO:0000313" key="2">
    <source>
        <dbReference type="Proteomes" id="UP001215280"/>
    </source>
</evidence>
<protein>
    <submittedName>
        <fullName evidence="1">Uncharacterized protein</fullName>
    </submittedName>
</protein>
<reference evidence="1" key="1">
    <citation type="submission" date="2023-03" db="EMBL/GenBank/DDBJ databases">
        <title>Massive genome expansion in bonnet fungi (Mycena s.s.) driven by repeated elements and novel gene families across ecological guilds.</title>
        <authorList>
            <consortium name="Lawrence Berkeley National Laboratory"/>
            <person name="Harder C.B."/>
            <person name="Miyauchi S."/>
            <person name="Viragh M."/>
            <person name="Kuo A."/>
            <person name="Thoen E."/>
            <person name="Andreopoulos B."/>
            <person name="Lu D."/>
            <person name="Skrede I."/>
            <person name="Drula E."/>
            <person name="Henrissat B."/>
            <person name="Morin E."/>
            <person name="Kohler A."/>
            <person name="Barry K."/>
            <person name="LaButti K."/>
            <person name="Morin E."/>
            <person name="Salamov A."/>
            <person name="Lipzen A."/>
            <person name="Mereny Z."/>
            <person name="Hegedus B."/>
            <person name="Baldrian P."/>
            <person name="Stursova M."/>
            <person name="Weitz H."/>
            <person name="Taylor A."/>
            <person name="Grigoriev I.V."/>
            <person name="Nagy L.G."/>
            <person name="Martin F."/>
            <person name="Kauserud H."/>
        </authorList>
    </citation>
    <scope>NUCLEOTIDE SEQUENCE</scope>
    <source>
        <strain evidence="1">CBHHK188m</strain>
    </source>
</reference>
<proteinExistence type="predicted"/>
<keyword evidence="2" id="KW-1185">Reference proteome</keyword>
<gene>
    <name evidence="1" type="ORF">DFH07DRAFT_781258</name>
</gene>
<comment type="caution">
    <text evidence="1">The sequence shown here is derived from an EMBL/GenBank/DDBJ whole genome shotgun (WGS) entry which is preliminary data.</text>
</comment>
<accession>A0AAD7HZ49</accession>